<accession>A0A3D9YU58</accession>
<dbReference type="OrthoDB" id="9773014at2"/>
<dbReference type="InterPro" id="IPR011933">
    <property type="entry name" value="Double_TM_dom"/>
</dbReference>
<protein>
    <submittedName>
        <fullName evidence="4">Putative membrane protein (TIGR02226 family)</fullName>
    </submittedName>
</protein>
<dbReference type="SUPFAM" id="SSF52317">
    <property type="entry name" value="Class I glutamine amidotransferase-like"/>
    <property type="match status" value="1"/>
</dbReference>
<dbReference type="InterPro" id="IPR024163">
    <property type="entry name" value="Aerotolerance_reg_N"/>
</dbReference>
<keyword evidence="1" id="KW-1133">Transmembrane helix</keyword>
<dbReference type="EMBL" id="QUMO01000003">
    <property type="protein sequence ID" value="REF86126.1"/>
    <property type="molecule type" value="Genomic_DNA"/>
</dbReference>
<dbReference type="Gene3D" id="3.40.50.880">
    <property type="match status" value="1"/>
</dbReference>
<evidence type="ECO:0000259" key="2">
    <source>
        <dbReference type="Pfam" id="PF07584"/>
    </source>
</evidence>
<feature type="domain" description="DUF4159" evidence="3">
    <location>
        <begin position="693"/>
        <end position="910"/>
    </location>
</feature>
<feature type="transmembrane region" description="Helical" evidence="1">
    <location>
        <begin position="60"/>
        <end position="82"/>
    </location>
</feature>
<keyword evidence="1" id="KW-0812">Transmembrane</keyword>
<reference evidence="4 5" key="1">
    <citation type="submission" date="2018-08" db="EMBL/GenBank/DDBJ databases">
        <title>Genomic Encyclopedia of Type Strains, Phase IV (KMG-IV): sequencing the most valuable type-strain genomes for metagenomic binning, comparative biology and taxonomic classification.</title>
        <authorList>
            <person name="Goeker M."/>
        </authorList>
    </citation>
    <scope>NUCLEOTIDE SEQUENCE [LARGE SCALE GENOMIC DNA]</scope>
    <source>
        <strain evidence="4 5">BW863</strain>
    </source>
</reference>
<feature type="domain" description="Aerotolerance regulator N-terminal" evidence="2">
    <location>
        <begin position="6"/>
        <end position="80"/>
    </location>
</feature>
<gene>
    <name evidence="4" type="ORF">DES32_2171</name>
</gene>
<feature type="transmembrane region" description="Helical" evidence="1">
    <location>
        <begin position="6"/>
        <end position="27"/>
    </location>
</feature>
<feature type="transmembrane region" description="Helical" evidence="1">
    <location>
        <begin position="654"/>
        <end position="671"/>
    </location>
</feature>
<dbReference type="NCBIfam" id="TIGR02226">
    <property type="entry name" value="two_anch"/>
    <property type="match status" value="1"/>
</dbReference>
<dbReference type="AlphaFoldDB" id="A0A3D9YU58"/>
<proteinExistence type="predicted"/>
<comment type="caution">
    <text evidence="4">The sequence shown here is derived from an EMBL/GenBank/DDBJ whole genome shotgun (WGS) entry which is preliminary data.</text>
</comment>
<dbReference type="Gene3D" id="3.40.50.12140">
    <property type="entry name" value="Domain of unknown function DUF4159"/>
    <property type="match status" value="1"/>
</dbReference>
<evidence type="ECO:0000256" key="1">
    <source>
        <dbReference type="SAM" id="Phobius"/>
    </source>
</evidence>
<dbReference type="PANTHER" id="PTHR37464:SF1">
    <property type="entry name" value="BLL2463 PROTEIN"/>
    <property type="match status" value="1"/>
</dbReference>
<evidence type="ECO:0000313" key="5">
    <source>
        <dbReference type="Proteomes" id="UP000256900"/>
    </source>
</evidence>
<feature type="transmembrane region" description="Helical" evidence="1">
    <location>
        <begin position="623"/>
        <end position="642"/>
    </location>
</feature>
<dbReference type="PANTHER" id="PTHR37464">
    <property type="entry name" value="BLL2463 PROTEIN"/>
    <property type="match status" value="1"/>
</dbReference>
<evidence type="ECO:0000313" key="4">
    <source>
        <dbReference type="EMBL" id="REF86126.1"/>
    </source>
</evidence>
<dbReference type="Pfam" id="PF13709">
    <property type="entry name" value="DUF4159"/>
    <property type="match status" value="1"/>
</dbReference>
<name>A0A3D9YU58_9HYPH</name>
<dbReference type="Proteomes" id="UP000256900">
    <property type="component" value="Unassembled WGS sequence"/>
</dbReference>
<dbReference type="Pfam" id="PF07584">
    <property type="entry name" value="BatA"/>
    <property type="match status" value="1"/>
</dbReference>
<dbReference type="RefSeq" id="WP_115836700.1">
    <property type="nucleotide sequence ID" value="NZ_CP025086.1"/>
</dbReference>
<dbReference type="CDD" id="cd03143">
    <property type="entry name" value="A4_beta-galactosidase_middle_domain"/>
    <property type="match status" value="2"/>
</dbReference>
<keyword evidence="5" id="KW-1185">Reference proteome</keyword>
<dbReference type="InterPro" id="IPR025297">
    <property type="entry name" value="DUF4159"/>
</dbReference>
<evidence type="ECO:0000259" key="3">
    <source>
        <dbReference type="Pfam" id="PF13709"/>
    </source>
</evidence>
<sequence length="930" mass="98451">MLGLPLAFAFPLVLAALAGLPVLYYLLRVTPPHPQRVPFPPLRLILDLRPQDETAARTPWWLLALRLAIAAAIILAMAGPVLNPLPAGAGGKAPLLIVLDDGWAAAPNWEVRQAAAEERIEAAARRSQLVGLVAASDGGREISLTDATHALERLRAIKPLPYISDRVALVAPIAKLLGAAPKTDIVWIADGLSRGHAREFAEKLAALAPHIALVTGAPSVRGLAGPENRSDRLQVRVLRATADGPVQGIVRALDLKSLAIGETRFEFSKGALETKASFDLPVDLRNDIARLEILDQHSTGAVSLLDARWKRRTVGIVSDETADVSLPLLAPNYYLHKALAPFADVREARPGTPDPIAVLLDQHPAVLILADVGTVSDADHALLTQFVEEGGLLLRFAGARLAAASDDLVPVRLRRGGRVLGSALSWETPKRLAPFDAQSPFVGLKVPGEVTVRRQVLAEPDADVPGKTWAHLVDGTPLVTAAPDGKGMIVLFHVTADTTWSNLPLSGLFVDMLHKIVDLSTALAKPTGGSGGEAQKSAVVPPTSILDGFGVLGAPPPTAKPVPVNFVGAGTAEHPPGFYGPPDQLLSVNALGPNDDLRAADFSGLGFAQEALRRPVPTDLRPALLAVAFLLFIVDALASLWLSGGFPRRFGRAAAALALIGLAASFTPGHVKAAPRSDAPLSQSDLQSALNTRLAYIISGDPDVDAESKGGLTTLSQVLAQRTSLIPGAPVGVDPARDELAFYPMIYWPIVAGQPQPSPAAIARIAAYMRQGGTIVFDTRDALTAHPEGPPTPEALWLRQLLHGVDVPPLEPIPPDHVVTKTFYLIDGFVGRYENGQTWIESLPPPNPADGARPARASDSVSPILITSNDLAAGWAADENGDSLYALMPGGARQHELALRGGVNLVMYTLTGNYKSDQVHVRDLLERLAH</sequence>
<keyword evidence="1" id="KW-0472">Membrane</keyword>
<organism evidence="4 5">
    <name type="scientific">Methylovirgula ligni</name>
    <dbReference type="NCBI Taxonomy" id="569860"/>
    <lineage>
        <taxon>Bacteria</taxon>
        <taxon>Pseudomonadati</taxon>
        <taxon>Pseudomonadota</taxon>
        <taxon>Alphaproteobacteria</taxon>
        <taxon>Hyphomicrobiales</taxon>
        <taxon>Beijerinckiaceae</taxon>
        <taxon>Methylovirgula</taxon>
    </lineage>
</organism>
<dbReference type="InterPro" id="IPR029062">
    <property type="entry name" value="Class_I_gatase-like"/>
</dbReference>